<reference evidence="2 3" key="1">
    <citation type="journal article" date="2020" name="Cell">
        <title>Large-Scale Comparative Analyses of Tick Genomes Elucidate Their Genetic Diversity and Vector Capacities.</title>
        <authorList>
            <consortium name="Tick Genome and Microbiome Consortium (TIGMIC)"/>
            <person name="Jia N."/>
            <person name="Wang J."/>
            <person name="Shi W."/>
            <person name="Du L."/>
            <person name="Sun Y."/>
            <person name="Zhan W."/>
            <person name="Jiang J.F."/>
            <person name="Wang Q."/>
            <person name="Zhang B."/>
            <person name="Ji P."/>
            <person name="Bell-Sakyi L."/>
            <person name="Cui X.M."/>
            <person name="Yuan T.T."/>
            <person name="Jiang B.G."/>
            <person name="Yang W.F."/>
            <person name="Lam T.T."/>
            <person name="Chang Q.C."/>
            <person name="Ding S.J."/>
            <person name="Wang X.J."/>
            <person name="Zhu J.G."/>
            <person name="Ruan X.D."/>
            <person name="Zhao L."/>
            <person name="Wei J.T."/>
            <person name="Ye R.Z."/>
            <person name="Que T.C."/>
            <person name="Du C.H."/>
            <person name="Zhou Y.H."/>
            <person name="Cheng J.X."/>
            <person name="Dai P.F."/>
            <person name="Guo W.B."/>
            <person name="Han X.H."/>
            <person name="Huang E.J."/>
            <person name="Li L.F."/>
            <person name="Wei W."/>
            <person name="Gao Y.C."/>
            <person name="Liu J.Z."/>
            <person name="Shao H.Z."/>
            <person name="Wang X."/>
            <person name="Wang C.C."/>
            <person name="Yang T.C."/>
            <person name="Huo Q.B."/>
            <person name="Li W."/>
            <person name="Chen H.Y."/>
            <person name="Chen S.E."/>
            <person name="Zhou L.G."/>
            <person name="Ni X.B."/>
            <person name="Tian J.H."/>
            <person name="Sheng Y."/>
            <person name="Liu T."/>
            <person name="Pan Y.S."/>
            <person name="Xia L.Y."/>
            <person name="Li J."/>
            <person name="Zhao F."/>
            <person name="Cao W.C."/>
        </authorList>
    </citation>
    <scope>NUCLEOTIDE SEQUENCE [LARGE SCALE GENOMIC DNA]</scope>
    <source>
        <strain evidence="2">HaeL-2018</strain>
    </source>
</reference>
<dbReference type="VEuPathDB" id="VectorBase:HLOH_055602"/>
<dbReference type="EMBL" id="JABSTR010000008">
    <property type="protein sequence ID" value="KAH9377430.1"/>
    <property type="molecule type" value="Genomic_DNA"/>
</dbReference>
<sequence length="200" mass="22088">MRRPSTASVPRDRSPGVSTTVPWPRMGLLPHQNSLPDFVCKALEPVFTCLSDEALLERCSDGITQNSNESLHALIWEQAPKSQHNSLRSIERAVAEAISRFNQGLTSSNVEVAENLGYRAGSCLVRRSLEKDEARLQRSQKGPLRQYCRQRKAGEATRACWGLRLQPWSALGRRDITGQCPLLGGCCALALFVVKLSTAT</sequence>
<feature type="region of interest" description="Disordered" evidence="1">
    <location>
        <begin position="1"/>
        <end position="23"/>
    </location>
</feature>
<proteinExistence type="predicted"/>
<evidence type="ECO:0000313" key="3">
    <source>
        <dbReference type="Proteomes" id="UP000821853"/>
    </source>
</evidence>
<dbReference type="Proteomes" id="UP000821853">
    <property type="component" value="Unassembled WGS sequence"/>
</dbReference>
<name>A0A9J6GG51_HAELO</name>
<organism evidence="2 3">
    <name type="scientific">Haemaphysalis longicornis</name>
    <name type="common">Bush tick</name>
    <dbReference type="NCBI Taxonomy" id="44386"/>
    <lineage>
        <taxon>Eukaryota</taxon>
        <taxon>Metazoa</taxon>
        <taxon>Ecdysozoa</taxon>
        <taxon>Arthropoda</taxon>
        <taxon>Chelicerata</taxon>
        <taxon>Arachnida</taxon>
        <taxon>Acari</taxon>
        <taxon>Parasitiformes</taxon>
        <taxon>Ixodida</taxon>
        <taxon>Ixodoidea</taxon>
        <taxon>Ixodidae</taxon>
        <taxon>Haemaphysalinae</taxon>
        <taxon>Haemaphysalis</taxon>
    </lineage>
</organism>
<comment type="caution">
    <text evidence="2">The sequence shown here is derived from an EMBL/GenBank/DDBJ whole genome shotgun (WGS) entry which is preliminary data.</text>
</comment>
<keyword evidence="3" id="KW-1185">Reference proteome</keyword>
<protein>
    <submittedName>
        <fullName evidence="2">Uncharacterized protein</fullName>
    </submittedName>
</protein>
<dbReference type="AlphaFoldDB" id="A0A9J6GG51"/>
<gene>
    <name evidence="2" type="ORF">HPB48_016807</name>
</gene>
<accession>A0A9J6GG51</accession>
<dbReference type="OrthoDB" id="6434791at2759"/>
<evidence type="ECO:0000313" key="2">
    <source>
        <dbReference type="EMBL" id="KAH9377430.1"/>
    </source>
</evidence>
<evidence type="ECO:0000256" key="1">
    <source>
        <dbReference type="SAM" id="MobiDB-lite"/>
    </source>
</evidence>